<reference evidence="3" key="2">
    <citation type="submission" date="2020-09" db="EMBL/GenBank/DDBJ databases">
        <authorList>
            <person name="Sun Q."/>
            <person name="Ohkuma M."/>
        </authorList>
    </citation>
    <scope>NUCLEOTIDE SEQUENCE</scope>
    <source>
        <strain evidence="3">JCM 19596</strain>
    </source>
</reference>
<proteinExistence type="predicted"/>
<dbReference type="Pfam" id="PF26506">
    <property type="entry name" value="DUF8168"/>
    <property type="match status" value="1"/>
</dbReference>
<evidence type="ECO:0000313" key="3">
    <source>
        <dbReference type="EMBL" id="GGL64396.1"/>
    </source>
</evidence>
<sequence length="308" mass="33800">MTEPGSSDKWYDQPQSPSTEVRPTVERLTDGGDASSSPAGESGRSKRGEDVSIVSVYRHDVHKSRGRSHENAVAEFAGVPVNEPVPLGADGDAALLSRPRGEPEQSVKNHSSPFRLSLVTGETATKVGRIDDGIGSALADLVQVEDPVEMHAAWLDSAVVSIFNESVYYPYTSLKFHTLLTAALVDNYRSGYGFDELYLVVDQAEGEGDPQVVPHRTVVVLPSFALRITGEPGERPGARLGAAPAQSWADVWTRLPEQPLAVEERMGRVIDAQLRRIRSWSTALQFIEESIGWWRVLQRSSRLRGDER</sequence>
<feature type="region of interest" description="Disordered" evidence="1">
    <location>
        <begin position="1"/>
        <end position="52"/>
    </location>
</feature>
<name>A0A830FKC1_9EURY</name>
<protein>
    <recommendedName>
        <fullName evidence="2">DUF8168 domain-containing protein</fullName>
    </recommendedName>
</protein>
<dbReference type="InterPro" id="IPR058481">
    <property type="entry name" value="DUF8168"/>
</dbReference>
<dbReference type="OrthoDB" id="317429at2157"/>
<gene>
    <name evidence="3" type="ORF">GCM10009039_22850</name>
</gene>
<feature type="domain" description="DUF8168" evidence="2">
    <location>
        <begin position="53"/>
        <end position="292"/>
    </location>
</feature>
<evidence type="ECO:0000259" key="2">
    <source>
        <dbReference type="Pfam" id="PF26506"/>
    </source>
</evidence>
<dbReference type="EMBL" id="BMPG01000003">
    <property type="protein sequence ID" value="GGL64396.1"/>
    <property type="molecule type" value="Genomic_DNA"/>
</dbReference>
<evidence type="ECO:0000256" key="1">
    <source>
        <dbReference type="SAM" id="MobiDB-lite"/>
    </source>
</evidence>
<keyword evidence="4" id="KW-1185">Reference proteome</keyword>
<organism evidence="3 4">
    <name type="scientific">Halocalculus aciditolerans</name>
    <dbReference type="NCBI Taxonomy" id="1383812"/>
    <lineage>
        <taxon>Archaea</taxon>
        <taxon>Methanobacteriati</taxon>
        <taxon>Methanobacteriota</taxon>
        <taxon>Stenosarchaea group</taxon>
        <taxon>Halobacteria</taxon>
        <taxon>Halobacteriales</taxon>
        <taxon>Halobacteriaceae</taxon>
        <taxon>Halocalculus</taxon>
    </lineage>
</organism>
<evidence type="ECO:0000313" key="4">
    <source>
        <dbReference type="Proteomes" id="UP000607197"/>
    </source>
</evidence>
<reference evidence="3" key="1">
    <citation type="journal article" date="2014" name="Int. J. Syst. Evol. Microbiol.">
        <title>Complete genome sequence of Corynebacterium casei LMG S-19264T (=DSM 44701T), isolated from a smear-ripened cheese.</title>
        <authorList>
            <consortium name="US DOE Joint Genome Institute (JGI-PGF)"/>
            <person name="Walter F."/>
            <person name="Albersmeier A."/>
            <person name="Kalinowski J."/>
            <person name="Ruckert C."/>
        </authorList>
    </citation>
    <scope>NUCLEOTIDE SEQUENCE</scope>
    <source>
        <strain evidence="3">JCM 19596</strain>
    </source>
</reference>
<accession>A0A830FKC1</accession>
<dbReference type="Proteomes" id="UP000607197">
    <property type="component" value="Unassembled WGS sequence"/>
</dbReference>
<comment type="caution">
    <text evidence="3">The sequence shown here is derived from an EMBL/GenBank/DDBJ whole genome shotgun (WGS) entry which is preliminary data.</text>
</comment>
<dbReference type="AlphaFoldDB" id="A0A830FKC1"/>
<dbReference type="RefSeq" id="WP_188979066.1">
    <property type="nucleotide sequence ID" value="NZ_BMPG01000003.1"/>
</dbReference>